<dbReference type="HOGENOM" id="CLU_2885075_0_0_1"/>
<name>H2XVD8_CIOIN</name>
<dbReference type="Ensembl" id="ENSCINT00000031664.1">
    <property type="protein sequence ID" value="ENSCINP00000033622.1"/>
    <property type="gene ID" value="ENSCING00000021883.1"/>
</dbReference>
<accession>H2XVD8</accession>
<evidence type="ECO:0000313" key="1">
    <source>
        <dbReference type="Ensembl" id="ENSCINP00000033622.1"/>
    </source>
</evidence>
<reference evidence="1" key="2">
    <citation type="submission" date="2025-08" db="UniProtKB">
        <authorList>
            <consortium name="Ensembl"/>
        </authorList>
    </citation>
    <scope>IDENTIFICATION</scope>
</reference>
<protein>
    <submittedName>
        <fullName evidence="1">Uncharacterized protein</fullName>
    </submittedName>
</protein>
<reference evidence="1" key="3">
    <citation type="submission" date="2025-09" db="UniProtKB">
        <authorList>
            <consortium name="Ensembl"/>
        </authorList>
    </citation>
    <scope>IDENTIFICATION</scope>
</reference>
<evidence type="ECO:0000313" key="2">
    <source>
        <dbReference type="Proteomes" id="UP000008144"/>
    </source>
</evidence>
<organism evidence="1 2">
    <name type="scientific">Ciona intestinalis</name>
    <name type="common">Transparent sea squirt</name>
    <name type="synonym">Ascidia intestinalis</name>
    <dbReference type="NCBI Taxonomy" id="7719"/>
    <lineage>
        <taxon>Eukaryota</taxon>
        <taxon>Metazoa</taxon>
        <taxon>Chordata</taxon>
        <taxon>Tunicata</taxon>
        <taxon>Ascidiacea</taxon>
        <taxon>Phlebobranchia</taxon>
        <taxon>Cionidae</taxon>
        <taxon>Ciona</taxon>
    </lineage>
</organism>
<reference evidence="2" key="1">
    <citation type="journal article" date="2002" name="Science">
        <title>The draft genome of Ciona intestinalis: insights into chordate and vertebrate origins.</title>
        <authorList>
            <person name="Dehal P."/>
            <person name="Satou Y."/>
            <person name="Campbell R.K."/>
            <person name="Chapman J."/>
            <person name="Degnan B."/>
            <person name="De Tomaso A."/>
            <person name="Davidson B."/>
            <person name="Di Gregorio A."/>
            <person name="Gelpke M."/>
            <person name="Goodstein D.M."/>
            <person name="Harafuji N."/>
            <person name="Hastings K.E."/>
            <person name="Ho I."/>
            <person name="Hotta K."/>
            <person name="Huang W."/>
            <person name="Kawashima T."/>
            <person name="Lemaire P."/>
            <person name="Martinez D."/>
            <person name="Meinertzhagen I.A."/>
            <person name="Necula S."/>
            <person name="Nonaka M."/>
            <person name="Putnam N."/>
            <person name="Rash S."/>
            <person name="Saiga H."/>
            <person name="Satake M."/>
            <person name="Terry A."/>
            <person name="Yamada L."/>
            <person name="Wang H.G."/>
            <person name="Awazu S."/>
            <person name="Azumi K."/>
            <person name="Boore J."/>
            <person name="Branno M."/>
            <person name="Chin-Bow S."/>
            <person name="DeSantis R."/>
            <person name="Doyle S."/>
            <person name="Francino P."/>
            <person name="Keys D.N."/>
            <person name="Haga S."/>
            <person name="Hayashi H."/>
            <person name="Hino K."/>
            <person name="Imai K.S."/>
            <person name="Inaba K."/>
            <person name="Kano S."/>
            <person name="Kobayashi K."/>
            <person name="Kobayashi M."/>
            <person name="Lee B.I."/>
            <person name="Makabe K.W."/>
            <person name="Manohar C."/>
            <person name="Matassi G."/>
            <person name="Medina M."/>
            <person name="Mochizuki Y."/>
            <person name="Mount S."/>
            <person name="Morishita T."/>
            <person name="Miura S."/>
            <person name="Nakayama A."/>
            <person name="Nishizaka S."/>
            <person name="Nomoto H."/>
            <person name="Ohta F."/>
            <person name="Oishi K."/>
            <person name="Rigoutsos I."/>
            <person name="Sano M."/>
            <person name="Sasaki A."/>
            <person name="Sasakura Y."/>
            <person name="Shoguchi E."/>
            <person name="Shin-i T."/>
            <person name="Spagnuolo A."/>
            <person name="Stainier D."/>
            <person name="Suzuki M.M."/>
            <person name="Tassy O."/>
            <person name="Takatori N."/>
            <person name="Tokuoka M."/>
            <person name="Yagi K."/>
            <person name="Yoshizaki F."/>
            <person name="Wada S."/>
            <person name="Zhang C."/>
            <person name="Hyatt P.D."/>
            <person name="Larimer F."/>
            <person name="Detter C."/>
            <person name="Doggett N."/>
            <person name="Glavina T."/>
            <person name="Hawkins T."/>
            <person name="Richardson P."/>
            <person name="Lucas S."/>
            <person name="Kohara Y."/>
            <person name="Levine M."/>
            <person name="Satoh N."/>
            <person name="Rokhsar D.S."/>
        </authorList>
    </citation>
    <scope>NUCLEOTIDE SEQUENCE [LARGE SCALE GENOMIC DNA]</scope>
</reference>
<sequence>MLSGFNVYVLNQFYYYYVAKSIPLAFPQALVSDPTRDQTRHPSTLVVEILCERHPFLPCSFPH</sequence>
<keyword evidence="2" id="KW-1185">Reference proteome</keyword>
<dbReference type="InParanoid" id="H2XVD8"/>
<dbReference type="Proteomes" id="UP000008144">
    <property type="component" value="Unassembled WGS sequence"/>
</dbReference>
<dbReference type="AlphaFoldDB" id="H2XVD8"/>
<proteinExistence type="predicted"/>